<proteinExistence type="predicted"/>
<feature type="chain" id="PRO_5006665748" description="DUF4142 domain-containing protein" evidence="1">
    <location>
        <begin position="22"/>
        <end position="192"/>
    </location>
</feature>
<dbReference type="RefSeq" id="WP_057930385.1">
    <property type="nucleotide sequence ID" value="NZ_LMZQ01000001.1"/>
</dbReference>
<name>A0A0T5VV70_9SPHI</name>
<accession>A0A0T5VV70</accession>
<evidence type="ECO:0000313" key="2">
    <source>
        <dbReference type="EMBL" id="KRT17756.1"/>
    </source>
</evidence>
<comment type="caution">
    <text evidence="2">The sequence shown here is derived from an EMBL/GenBank/DDBJ whole genome shotgun (WGS) entry which is preliminary data.</text>
</comment>
<dbReference type="AlphaFoldDB" id="A0A0T5VV70"/>
<dbReference type="STRING" id="687842.ASU31_00210"/>
<keyword evidence="3" id="KW-1185">Reference proteome</keyword>
<organism evidence="2 3">
    <name type="scientific">Pedobacter ginsenosidimutans</name>
    <dbReference type="NCBI Taxonomy" id="687842"/>
    <lineage>
        <taxon>Bacteria</taxon>
        <taxon>Pseudomonadati</taxon>
        <taxon>Bacteroidota</taxon>
        <taxon>Sphingobacteriia</taxon>
        <taxon>Sphingobacteriales</taxon>
        <taxon>Sphingobacteriaceae</taxon>
        <taxon>Pedobacter</taxon>
    </lineage>
</organism>
<protein>
    <recommendedName>
        <fullName evidence="4">DUF4142 domain-containing protein</fullName>
    </recommendedName>
</protein>
<dbReference type="EMBL" id="LMZQ01000001">
    <property type="protein sequence ID" value="KRT17756.1"/>
    <property type="molecule type" value="Genomic_DNA"/>
</dbReference>
<feature type="signal peptide" evidence="1">
    <location>
        <begin position="1"/>
        <end position="21"/>
    </location>
</feature>
<dbReference type="Proteomes" id="UP000051950">
    <property type="component" value="Unassembled WGS sequence"/>
</dbReference>
<keyword evidence="1" id="KW-0732">Signal</keyword>
<evidence type="ECO:0000313" key="3">
    <source>
        <dbReference type="Proteomes" id="UP000051950"/>
    </source>
</evidence>
<gene>
    <name evidence="2" type="ORF">ASU31_00210</name>
</gene>
<reference evidence="2 3" key="1">
    <citation type="submission" date="2015-11" db="EMBL/GenBank/DDBJ databases">
        <title>Sequence of Pedobacter ginsenosidimutans.</title>
        <authorList>
            <person name="Carson E."/>
            <person name="Keyser V."/>
            <person name="Newman J."/>
            <person name="Miller J."/>
        </authorList>
    </citation>
    <scope>NUCLEOTIDE SEQUENCE [LARGE SCALE GENOMIC DNA]</scope>
    <source>
        <strain evidence="2 3">KACC 14530</strain>
    </source>
</reference>
<evidence type="ECO:0008006" key="4">
    <source>
        <dbReference type="Google" id="ProtNLM"/>
    </source>
</evidence>
<sequence length="192" mass="22067">MLKLKPIILVVCSLYSFFLQAQEKNTILIHAKNEQILLPVVEKVLDTITFRGKKVFDSTTNLNKLFSSIENEKSSAAAFSFLTNKNLKLSKKDMLLYDSLASQIANYKYFLNVHINKINNLLEIQFYLYKTSNLGVNEISAAQDMIAVAKVSKPEYYTSFIIDLVKNDYNERIHWEVSKMLPDFNEVPKAVI</sequence>
<evidence type="ECO:0000256" key="1">
    <source>
        <dbReference type="SAM" id="SignalP"/>
    </source>
</evidence>